<dbReference type="Pfam" id="PF03109">
    <property type="entry name" value="ABC1"/>
    <property type="match status" value="2"/>
</dbReference>
<feature type="domain" description="ABC1 atypical kinase-like" evidence="2">
    <location>
        <begin position="420"/>
        <end position="580"/>
    </location>
</feature>
<keyword evidence="4" id="KW-1185">Reference proteome</keyword>
<keyword evidence="1" id="KW-1133">Transmembrane helix</keyword>
<accession>U6LS12</accession>
<dbReference type="PANTHER" id="PTHR43173">
    <property type="entry name" value="ABC1 FAMILY PROTEIN"/>
    <property type="match status" value="1"/>
</dbReference>
<gene>
    <name evidence="3" type="ORF">EBH_0015910</name>
</gene>
<dbReference type="VEuPathDB" id="ToxoDB:EBH_0015910"/>
<dbReference type="GO" id="GO:0007005">
    <property type="term" value="P:mitochondrion organization"/>
    <property type="evidence" value="ECO:0007669"/>
    <property type="project" value="TreeGrafter"/>
</dbReference>
<sequence length="676" mass="74551">MREESRWCGGKMFGLLSQTHRATHNVCNCFSRLYHVGSGIRNSSPGNGGEPTKGDKGSCTRHVLARFKIPHRFSQHRKAVSSLVALGRGCCAAGVALTAVGFIGWGIQLIIPERSRSWTVLRCANAAATLAALSIDYKLLGWWDISGCHRRSARRLVRLAERNRGVYVKLGQHASAMEYLLPVEYTQQLQQLQCNLPPSPMEQVEAVLKQELRIDRLDEIFQEFEETPVGAASLAQVHFAVLASGQPVAVKVQHADVRELAETDTRVVELLTAVAARIFPDVRLEWLVDLLRENLPVELDFRKEAENANRCRELLQKGDSTFRFVLPQPSLLRSILIRLSAQAASWFRLSSTHSHFGDNASQLTGAPPTQPTDVKRAAGNVSRGTNQMPHASASQLRLASAAIATFNKKDDNPHCLNDYEIELYVPRVYNQLTTARVLVMERCQGVPVDDLRGILSQGIHPLAVSEALSELYGRLIFDLGFVHADPHPGNVIVHLDKSLYPDYNSQQPNLWWRTPVVLSSLCGEKALKTQVLPQKLGKTKARLRLSLLDHGLYCSLTEQFRYTYANMWLAMQRGDTAAVTACANEFGVGELAGLLAVILSLRSEDSINSGLQLSRKSPDSSRWQERIAGAHAAKCTYPSGSASQVAVMELYDAAKVREEATEGALDELGGSYGSGN</sequence>
<dbReference type="EMBL" id="HG713263">
    <property type="protein sequence ID" value="CDJ53117.1"/>
    <property type="molecule type" value="Genomic_DNA"/>
</dbReference>
<reference evidence="3" key="1">
    <citation type="submission" date="2013-10" db="EMBL/GenBank/DDBJ databases">
        <title>Genomic analysis of the causative agents of coccidiosis in chickens.</title>
        <authorList>
            <person name="Reid A.J."/>
            <person name="Blake D."/>
            <person name="Billington K."/>
            <person name="Browne H."/>
            <person name="Dunn M."/>
            <person name="Hung S."/>
            <person name="Kawahara F."/>
            <person name="Miranda-Saavedra D."/>
            <person name="Mourier T."/>
            <person name="Nagra H."/>
            <person name="Otto T.D."/>
            <person name="Rawlings N."/>
            <person name="Sanchez A."/>
            <person name="Sanders M."/>
            <person name="Subramaniam C."/>
            <person name="Tay Y."/>
            <person name="Dear P."/>
            <person name="Doerig C."/>
            <person name="Gruber A."/>
            <person name="Parkinson J."/>
            <person name="Shirley M."/>
            <person name="Wan K.L."/>
            <person name="Berriman M."/>
            <person name="Tomley F."/>
            <person name="Pain A."/>
        </authorList>
    </citation>
    <scope>NUCLEOTIDE SEQUENCE [LARGE SCALE GENOMIC DNA]</scope>
    <source>
        <strain evidence="3">Houghton</strain>
    </source>
</reference>
<dbReference type="Proteomes" id="UP000030750">
    <property type="component" value="Unassembled WGS sequence"/>
</dbReference>
<evidence type="ECO:0000313" key="4">
    <source>
        <dbReference type="Proteomes" id="UP000030750"/>
    </source>
</evidence>
<dbReference type="GO" id="GO:0055088">
    <property type="term" value="P:lipid homeostasis"/>
    <property type="evidence" value="ECO:0007669"/>
    <property type="project" value="TreeGrafter"/>
</dbReference>
<proteinExistence type="predicted"/>
<evidence type="ECO:0000259" key="2">
    <source>
        <dbReference type="Pfam" id="PF03109"/>
    </source>
</evidence>
<feature type="transmembrane region" description="Helical" evidence="1">
    <location>
        <begin position="83"/>
        <end position="107"/>
    </location>
</feature>
<dbReference type="InterPro" id="IPR011009">
    <property type="entry name" value="Kinase-like_dom_sf"/>
</dbReference>
<protein>
    <recommendedName>
        <fullName evidence="2">ABC1 atypical kinase-like domain-containing protein</fullName>
    </recommendedName>
</protein>
<keyword evidence="1" id="KW-0472">Membrane</keyword>
<keyword evidence="1" id="KW-0812">Transmembrane</keyword>
<feature type="domain" description="ABC1 atypical kinase-like" evidence="2">
    <location>
        <begin position="192"/>
        <end position="318"/>
    </location>
</feature>
<dbReference type="InterPro" id="IPR004147">
    <property type="entry name" value="ABC1_dom"/>
</dbReference>
<dbReference type="AlphaFoldDB" id="U6LS12"/>
<dbReference type="GO" id="GO:0005743">
    <property type="term" value="C:mitochondrial inner membrane"/>
    <property type="evidence" value="ECO:0007669"/>
    <property type="project" value="TreeGrafter"/>
</dbReference>
<organism evidence="3 4">
    <name type="scientific">Eimeria brunetti</name>
    <dbReference type="NCBI Taxonomy" id="51314"/>
    <lineage>
        <taxon>Eukaryota</taxon>
        <taxon>Sar</taxon>
        <taxon>Alveolata</taxon>
        <taxon>Apicomplexa</taxon>
        <taxon>Conoidasida</taxon>
        <taxon>Coccidia</taxon>
        <taxon>Eucoccidiorida</taxon>
        <taxon>Eimeriorina</taxon>
        <taxon>Eimeriidae</taxon>
        <taxon>Eimeria</taxon>
    </lineage>
</organism>
<dbReference type="InterPro" id="IPR051130">
    <property type="entry name" value="Mito_struct-func_regulator"/>
</dbReference>
<dbReference type="PANTHER" id="PTHR43173:SF19">
    <property type="entry name" value="AARF DOMAIN-CONTAINING PROTEIN KINASE 1"/>
    <property type="match status" value="1"/>
</dbReference>
<evidence type="ECO:0000256" key="1">
    <source>
        <dbReference type="SAM" id="Phobius"/>
    </source>
</evidence>
<name>U6LS12_9EIME</name>
<evidence type="ECO:0000313" key="3">
    <source>
        <dbReference type="EMBL" id="CDJ53117.1"/>
    </source>
</evidence>
<dbReference type="OrthoDB" id="427480at2759"/>
<reference evidence="3" key="2">
    <citation type="submission" date="2013-10" db="EMBL/GenBank/DDBJ databases">
        <authorList>
            <person name="Aslett M."/>
        </authorList>
    </citation>
    <scope>NUCLEOTIDE SEQUENCE [LARGE SCALE GENOMIC DNA]</scope>
    <source>
        <strain evidence="3">Houghton</strain>
    </source>
</reference>
<dbReference type="SUPFAM" id="SSF56112">
    <property type="entry name" value="Protein kinase-like (PK-like)"/>
    <property type="match status" value="1"/>
</dbReference>